<evidence type="ECO:0000256" key="1">
    <source>
        <dbReference type="SAM" id="Phobius"/>
    </source>
</evidence>
<dbReference type="GeneID" id="41588554"/>
<keyword evidence="1" id="KW-0812">Transmembrane</keyword>
<evidence type="ECO:0000313" key="2">
    <source>
        <dbReference type="EMBL" id="SIM70137.1"/>
    </source>
</evidence>
<keyword evidence="1" id="KW-0472">Membrane</keyword>
<name>A0A1N5VCX3_9ARCH</name>
<dbReference type="EMBL" id="LT671858">
    <property type="protein sequence ID" value="SIM70137.1"/>
    <property type="molecule type" value="Genomic_DNA"/>
</dbReference>
<dbReference type="Proteomes" id="UP000195607">
    <property type="component" value="Chromosome I"/>
</dbReference>
<organism evidence="2 3">
    <name type="scientific">Cuniculiplasma divulgatum</name>
    <dbReference type="NCBI Taxonomy" id="1673428"/>
    <lineage>
        <taxon>Archaea</taxon>
        <taxon>Methanobacteriati</taxon>
        <taxon>Thermoplasmatota</taxon>
        <taxon>Thermoplasmata</taxon>
        <taxon>Thermoplasmatales</taxon>
        <taxon>Cuniculiplasmataceae</taxon>
        <taxon>Cuniculiplasma</taxon>
    </lineage>
</organism>
<feature type="transmembrane region" description="Helical" evidence="1">
    <location>
        <begin position="124"/>
        <end position="144"/>
    </location>
</feature>
<feature type="transmembrane region" description="Helical" evidence="1">
    <location>
        <begin position="69"/>
        <end position="96"/>
    </location>
</feature>
<reference evidence="2 3" key="1">
    <citation type="submission" date="2016-04" db="EMBL/GenBank/DDBJ databases">
        <authorList>
            <person name="Evans L.H."/>
            <person name="Alamgir A."/>
            <person name="Owens N."/>
            <person name="Weber N.D."/>
            <person name="Virtaneva K."/>
            <person name="Barbian K."/>
            <person name="Babar A."/>
            <person name="Rosenke K."/>
        </authorList>
    </citation>
    <scope>NUCLEOTIDE SEQUENCE [LARGE SCALE GENOMIC DNA]</scope>
    <source>
        <strain evidence="3">S5(T) (JCM 30642 \VKM B-2941)</strain>
    </source>
</reference>
<dbReference type="AlphaFoldDB" id="A0A1N5VCX3"/>
<proteinExistence type="predicted"/>
<sequence>MESNKKEELLNPLIDSLEVNIKGLIILSDNEKDISRADVIRKLENSKEEEVREFLNLIKEERKGTDVNILLATLGEFLLSSFLFVMGILFVIPTFFGGNASGYLLNYYGNALHSISETSGLPSLTIVINFLVAVVLLLASFNTLKTARMNIRFLFR</sequence>
<keyword evidence="1" id="KW-1133">Transmembrane helix</keyword>
<dbReference type="RefSeq" id="WP_148689926.1">
    <property type="nucleotide sequence ID" value="NZ_LT671858.1"/>
</dbReference>
<accession>A0A1N5VCX3</accession>
<evidence type="ECO:0000313" key="3">
    <source>
        <dbReference type="Proteomes" id="UP000195607"/>
    </source>
</evidence>
<protein>
    <submittedName>
        <fullName evidence="2">Multipass membrane protein</fullName>
    </submittedName>
</protein>
<gene>
    <name evidence="2" type="ORF">CSP5_1307</name>
</gene>